<dbReference type="RefSeq" id="WP_124145434.1">
    <property type="nucleotide sequence ID" value="NZ_CAWOLW010000034.1"/>
</dbReference>
<reference evidence="1 2" key="1">
    <citation type="journal article" date="2018" name="ACS Chem. Biol.">
        <title>Ketoreductase domain dysfunction expands chemodiversity: malyngamide biosynthesis in the cyanobacterium Okeania hirsuta.</title>
        <authorList>
            <person name="Moss N.A."/>
            <person name="Leao T."/>
            <person name="Rankin M."/>
            <person name="McCullough T.M."/>
            <person name="Qu P."/>
            <person name="Korobeynikov A."/>
            <person name="Smith J.L."/>
            <person name="Gerwick L."/>
            <person name="Gerwick W.H."/>
        </authorList>
    </citation>
    <scope>NUCLEOTIDE SEQUENCE [LARGE SCALE GENOMIC DNA]</scope>
    <source>
        <strain evidence="1 2">PAB10Feb10-1</strain>
    </source>
</reference>
<gene>
    <name evidence="1" type="ORF">D5R40_20330</name>
</gene>
<keyword evidence="2" id="KW-1185">Reference proteome</keyword>
<protein>
    <submittedName>
        <fullName evidence="1">Uncharacterized protein</fullName>
    </submittedName>
</protein>
<organism evidence="1 2">
    <name type="scientific">Okeania hirsuta</name>
    <dbReference type="NCBI Taxonomy" id="1458930"/>
    <lineage>
        <taxon>Bacteria</taxon>
        <taxon>Bacillati</taxon>
        <taxon>Cyanobacteriota</taxon>
        <taxon>Cyanophyceae</taxon>
        <taxon>Oscillatoriophycideae</taxon>
        <taxon>Oscillatoriales</taxon>
        <taxon>Microcoleaceae</taxon>
        <taxon>Okeania</taxon>
    </lineage>
</organism>
<dbReference type="AlphaFoldDB" id="A0A3N6P8F4"/>
<proteinExistence type="predicted"/>
<evidence type="ECO:0000313" key="1">
    <source>
        <dbReference type="EMBL" id="RQH34824.1"/>
    </source>
</evidence>
<dbReference type="EMBL" id="RCBY01000129">
    <property type="protein sequence ID" value="RQH34824.1"/>
    <property type="molecule type" value="Genomic_DNA"/>
</dbReference>
<sequence>MSAGTYRQLEERALQEERTLVSLALFYIESGLARSREYDVLHELSFDYKKALAEQQARIKTLEAKIDNSDPPLDNLVRKAIIKSISGQALNNVDISLICEYLDYDQELLPDLVYGDQILEQNADEEEDRKSASIPE</sequence>
<name>A0A3N6P8F4_9CYAN</name>
<comment type="caution">
    <text evidence="1">The sequence shown here is derived from an EMBL/GenBank/DDBJ whole genome shotgun (WGS) entry which is preliminary data.</text>
</comment>
<accession>A0A3N6P8F4</accession>
<dbReference type="Proteomes" id="UP000269154">
    <property type="component" value="Unassembled WGS sequence"/>
</dbReference>
<evidence type="ECO:0000313" key="2">
    <source>
        <dbReference type="Proteomes" id="UP000269154"/>
    </source>
</evidence>